<feature type="region of interest" description="Disordered" evidence="3">
    <location>
        <begin position="1"/>
        <end position="68"/>
    </location>
</feature>
<dbReference type="SMART" id="SM00195">
    <property type="entry name" value="DSPc"/>
    <property type="match status" value="1"/>
</dbReference>
<evidence type="ECO:0000256" key="2">
    <source>
        <dbReference type="ARBA" id="ARBA00022912"/>
    </source>
</evidence>
<protein>
    <submittedName>
        <fullName evidence="6">Dual specificity protein phosphatase PPS1</fullName>
    </submittedName>
</protein>
<reference evidence="6" key="1">
    <citation type="journal article" date="2020" name="Stud. Mycol.">
        <title>101 Dothideomycetes genomes: a test case for predicting lifestyles and emergence of pathogens.</title>
        <authorList>
            <person name="Haridas S."/>
            <person name="Albert R."/>
            <person name="Binder M."/>
            <person name="Bloem J."/>
            <person name="Labutti K."/>
            <person name="Salamov A."/>
            <person name="Andreopoulos B."/>
            <person name="Baker S."/>
            <person name="Barry K."/>
            <person name="Bills G."/>
            <person name="Bluhm B."/>
            <person name="Cannon C."/>
            <person name="Castanera R."/>
            <person name="Culley D."/>
            <person name="Daum C."/>
            <person name="Ezra D."/>
            <person name="Gonzalez J."/>
            <person name="Henrissat B."/>
            <person name="Kuo A."/>
            <person name="Liang C."/>
            <person name="Lipzen A."/>
            <person name="Lutzoni F."/>
            <person name="Magnuson J."/>
            <person name="Mondo S."/>
            <person name="Nolan M."/>
            <person name="Ohm R."/>
            <person name="Pangilinan J."/>
            <person name="Park H.-J."/>
            <person name="Ramirez L."/>
            <person name="Alfaro M."/>
            <person name="Sun H."/>
            <person name="Tritt A."/>
            <person name="Yoshinaga Y."/>
            <person name="Zwiers L.-H."/>
            <person name="Turgeon B."/>
            <person name="Goodwin S."/>
            <person name="Spatafora J."/>
            <person name="Crous P."/>
            <person name="Grigoriev I."/>
        </authorList>
    </citation>
    <scope>NUCLEOTIDE SEQUENCE</scope>
    <source>
        <strain evidence="6">CBS 113818</strain>
    </source>
</reference>
<dbReference type="GO" id="GO:0005634">
    <property type="term" value="C:nucleus"/>
    <property type="evidence" value="ECO:0007669"/>
    <property type="project" value="GOC"/>
</dbReference>
<feature type="domain" description="Tyrosine-protein phosphatase" evidence="4">
    <location>
        <begin position="507"/>
        <end position="658"/>
    </location>
</feature>
<keyword evidence="1" id="KW-0378">Hydrolase</keyword>
<name>A0A6A7A7W3_9PLEO</name>
<feature type="domain" description="Tyrosine specific protein phosphatases" evidence="5">
    <location>
        <begin position="577"/>
        <end position="645"/>
    </location>
</feature>
<dbReference type="PROSITE" id="PS50056">
    <property type="entry name" value="TYR_PHOSPHATASE_2"/>
    <property type="match status" value="1"/>
</dbReference>
<dbReference type="OrthoDB" id="273181at2759"/>
<evidence type="ECO:0000259" key="5">
    <source>
        <dbReference type="PROSITE" id="PS50056"/>
    </source>
</evidence>
<dbReference type="CDD" id="cd14516">
    <property type="entry name" value="DSP_fungal_PPS1"/>
    <property type="match status" value="1"/>
</dbReference>
<dbReference type="Pfam" id="PF00782">
    <property type="entry name" value="DSPc"/>
    <property type="match status" value="1"/>
</dbReference>
<dbReference type="InterPro" id="IPR053239">
    <property type="entry name" value="Dual_spec_PTase"/>
</dbReference>
<evidence type="ECO:0000259" key="4">
    <source>
        <dbReference type="PROSITE" id="PS50054"/>
    </source>
</evidence>
<dbReference type="InterPro" id="IPR020422">
    <property type="entry name" value="TYR_PHOSPHATASE_DUAL_dom"/>
</dbReference>
<dbReference type="PANTHER" id="PTHR47550">
    <property type="entry name" value="DUAL SPECIFICITY PROTEIN PHOSPHATASE PPS1"/>
    <property type="match status" value="1"/>
</dbReference>
<evidence type="ECO:0000313" key="7">
    <source>
        <dbReference type="Proteomes" id="UP000799424"/>
    </source>
</evidence>
<dbReference type="GO" id="GO:0008138">
    <property type="term" value="F:protein tyrosine/serine/threonine phosphatase activity"/>
    <property type="evidence" value="ECO:0007669"/>
    <property type="project" value="InterPro"/>
</dbReference>
<gene>
    <name evidence="6" type="ORF">CC86DRAFT_187371</name>
</gene>
<dbReference type="Gene3D" id="3.90.190.10">
    <property type="entry name" value="Protein tyrosine phosphatase superfamily"/>
    <property type="match status" value="1"/>
</dbReference>
<dbReference type="EMBL" id="MU006221">
    <property type="protein sequence ID" value="KAF2829263.1"/>
    <property type="molecule type" value="Genomic_DNA"/>
</dbReference>
<organism evidence="6 7">
    <name type="scientific">Ophiobolus disseminans</name>
    <dbReference type="NCBI Taxonomy" id="1469910"/>
    <lineage>
        <taxon>Eukaryota</taxon>
        <taxon>Fungi</taxon>
        <taxon>Dikarya</taxon>
        <taxon>Ascomycota</taxon>
        <taxon>Pezizomycotina</taxon>
        <taxon>Dothideomycetes</taxon>
        <taxon>Pleosporomycetidae</taxon>
        <taxon>Pleosporales</taxon>
        <taxon>Pleosporineae</taxon>
        <taxon>Phaeosphaeriaceae</taxon>
        <taxon>Ophiobolus</taxon>
    </lineage>
</organism>
<sequence length="686" mass="77312">MTAAVARASMPMPHRTSTPPPHLSLNTSTRGTPAAIPNKHIPICSPGGLPATPPASPPRQDSLIETSSITYPPNQYCTEYSDDPPVYTITADRMAEALEHMATQPLPNPDQVFPWLHGLHAENQIQLAFFSSRRKSVRKVPNCLRGLTLVKTGGNLNSSKLKGAIAADEILQPASSDPPAFIECDPKDGFSVRNFQIQACKLAMVSDIIVYGDQKTHPNETIALAQRISKAQRQYEARNGFPRCLFNTFMLSDSFSVVQERYPELVATDSTSNMTGNVADFFYWERYEMCKMSTASEISNNVFLGPTPDPGVKSECVGEDAYDMLIEATDLAHVPESRSLRALRMGMERNNRKCAMHMEFPSSGSIMPPTWSHSEVDGLMDMCKWMYELANPQEIRRSKRRKSDDDEAIEMDDIVAPRKFLIHCTDGYTETTLLALAYFMYAEGLPAHDAWVRMHRDKGRNFFAYPSDVALLTVIQCRILEESPRSSLGALNMPPEPNWLSKIDGSLPSRILPYMYLGNLGHANNPELLRELGITRILSVGEALSWGDDLKKRLNWPTENLMMVDRVQDNGVDPLWGEFERCLKFIEAGKQDGGATLVHCRVGVSRSATICIAEVMNELGLSFPRAYCFVRARRLNVIIQPHLRFTYELLKWEEFQRQRRNEPLRRELEWATVAREIALMNKPYSK</sequence>
<dbReference type="InterPro" id="IPR029021">
    <property type="entry name" value="Prot-tyrosine_phosphatase-like"/>
</dbReference>
<dbReference type="PROSITE" id="PS00383">
    <property type="entry name" value="TYR_PHOSPHATASE_1"/>
    <property type="match status" value="1"/>
</dbReference>
<dbReference type="InterPro" id="IPR047949">
    <property type="entry name" value="PPS1_DSP"/>
</dbReference>
<dbReference type="InterPro" id="IPR016130">
    <property type="entry name" value="Tyr_Pase_AS"/>
</dbReference>
<keyword evidence="2" id="KW-0904">Protein phosphatase</keyword>
<dbReference type="Proteomes" id="UP000799424">
    <property type="component" value="Unassembled WGS sequence"/>
</dbReference>
<accession>A0A6A7A7W3</accession>
<evidence type="ECO:0000313" key="6">
    <source>
        <dbReference type="EMBL" id="KAF2829263.1"/>
    </source>
</evidence>
<evidence type="ECO:0000256" key="3">
    <source>
        <dbReference type="SAM" id="MobiDB-lite"/>
    </source>
</evidence>
<dbReference type="PANTHER" id="PTHR47550:SF1">
    <property type="entry name" value="DUAL SPECIFICITY PROTEIN PHOSPHATASE PPS1"/>
    <property type="match status" value="1"/>
</dbReference>
<dbReference type="FunFam" id="3.90.190.10:FF:000110">
    <property type="entry name" value="PPS1p Protein phosphatase"/>
    <property type="match status" value="1"/>
</dbReference>
<proteinExistence type="predicted"/>
<dbReference type="AlphaFoldDB" id="A0A6A7A7W3"/>
<dbReference type="InterPro" id="IPR000387">
    <property type="entry name" value="Tyr_Pase_dom"/>
</dbReference>
<keyword evidence="7" id="KW-1185">Reference proteome</keyword>
<dbReference type="GO" id="GO:0033260">
    <property type="term" value="P:nuclear DNA replication"/>
    <property type="evidence" value="ECO:0007669"/>
    <property type="project" value="InterPro"/>
</dbReference>
<dbReference type="InterPro" id="IPR000340">
    <property type="entry name" value="Dual-sp_phosphatase_cat-dom"/>
</dbReference>
<dbReference type="PROSITE" id="PS50054">
    <property type="entry name" value="TYR_PHOSPHATASE_DUAL"/>
    <property type="match status" value="1"/>
</dbReference>
<dbReference type="SUPFAM" id="SSF52799">
    <property type="entry name" value="(Phosphotyrosine protein) phosphatases II"/>
    <property type="match status" value="2"/>
</dbReference>
<evidence type="ECO:0000256" key="1">
    <source>
        <dbReference type="ARBA" id="ARBA00022801"/>
    </source>
</evidence>